<name>A0A7S3B6P5_9EUKA</name>
<protein>
    <submittedName>
        <fullName evidence="1">Uncharacterized protein</fullName>
    </submittedName>
</protein>
<reference evidence="1" key="1">
    <citation type="submission" date="2021-01" db="EMBL/GenBank/DDBJ databases">
        <authorList>
            <person name="Corre E."/>
            <person name="Pelletier E."/>
            <person name="Niang G."/>
            <person name="Scheremetjew M."/>
            <person name="Finn R."/>
            <person name="Kale V."/>
            <person name="Holt S."/>
            <person name="Cochrane G."/>
            <person name="Meng A."/>
            <person name="Brown T."/>
            <person name="Cohen L."/>
        </authorList>
    </citation>
    <scope>NUCLEOTIDE SEQUENCE</scope>
    <source>
        <strain evidence="1">CCMP281</strain>
    </source>
</reference>
<dbReference type="AlphaFoldDB" id="A0A7S3B6P5"/>
<proteinExistence type="predicted"/>
<accession>A0A7S3B6P5</accession>
<gene>
    <name evidence="1" type="ORF">HERI1096_LOCUS26159</name>
</gene>
<evidence type="ECO:0000313" key="1">
    <source>
        <dbReference type="EMBL" id="CAE0126573.1"/>
    </source>
</evidence>
<dbReference type="EMBL" id="HBHX01047249">
    <property type="protein sequence ID" value="CAE0126573.1"/>
    <property type="molecule type" value="Transcribed_RNA"/>
</dbReference>
<sequence length="127" mass="14772">MRATTRAIVALGERCLLFNARCHPSRGDQLNGQKRFRWVAHVDEQVGMVLHWIPRIAEVISAKSLSRGDEKAPLPQGAKDTRVRKPTWLLFLKLLCREWRQILLSESGIRHRDRPKPLKRPIQVRHT</sequence>
<organism evidence="1">
    <name type="scientific">Haptolina ericina</name>
    <dbReference type="NCBI Taxonomy" id="156174"/>
    <lineage>
        <taxon>Eukaryota</taxon>
        <taxon>Haptista</taxon>
        <taxon>Haptophyta</taxon>
        <taxon>Prymnesiophyceae</taxon>
        <taxon>Prymnesiales</taxon>
        <taxon>Prymnesiaceae</taxon>
        <taxon>Haptolina</taxon>
    </lineage>
</organism>